<dbReference type="Gene3D" id="3.10.20.90">
    <property type="entry name" value="Phosphatidylinositol 3-kinase Catalytic Subunit, Chain A, domain 1"/>
    <property type="match status" value="1"/>
</dbReference>
<dbReference type="STRING" id="1754190.A0A1Y2CYW9"/>
<accession>A0A1Y2CYW9</accession>
<dbReference type="InterPro" id="IPR022617">
    <property type="entry name" value="Rad60/SUMO-like_dom"/>
</dbReference>
<evidence type="ECO:0000259" key="1">
    <source>
        <dbReference type="PROSITE" id="PS50053"/>
    </source>
</evidence>
<evidence type="ECO:0000313" key="2">
    <source>
        <dbReference type="EMBL" id="ORY52147.1"/>
    </source>
</evidence>
<comment type="caution">
    <text evidence="2">The sequence shown here is derived from an EMBL/GenBank/DDBJ whole genome shotgun (WGS) entry which is preliminary data.</text>
</comment>
<dbReference type="SMART" id="SM00213">
    <property type="entry name" value="UBQ"/>
    <property type="match status" value="1"/>
</dbReference>
<dbReference type="Proteomes" id="UP000193920">
    <property type="component" value="Unassembled WGS sequence"/>
</dbReference>
<dbReference type="SUPFAM" id="SSF54236">
    <property type="entry name" value="Ubiquitin-like"/>
    <property type="match status" value="1"/>
</dbReference>
<gene>
    <name evidence="2" type="ORF">LY90DRAFT_702758</name>
</gene>
<dbReference type="EMBL" id="MCOG01000094">
    <property type="protein sequence ID" value="ORY52147.1"/>
    <property type="molecule type" value="Genomic_DNA"/>
</dbReference>
<dbReference type="PANTHER" id="PTHR10562">
    <property type="entry name" value="SMALL UBIQUITIN-RELATED MODIFIER"/>
    <property type="match status" value="1"/>
</dbReference>
<sequence>MATIRIHVVGGDGIEIVVTMNRSLPLKQLMDIYIEKTGHDKGKTRFLFEGQRLSPKQTPNELGMEDDETIKVVVEQSGGGF</sequence>
<dbReference type="AlphaFoldDB" id="A0A1Y2CYW9"/>
<dbReference type="OrthoDB" id="442921at2759"/>
<name>A0A1Y2CYW9_9FUNG</name>
<dbReference type="PROSITE" id="PS50053">
    <property type="entry name" value="UBIQUITIN_2"/>
    <property type="match status" value="1"/>
</dbReference>
<dbReference type="InterPro" id="IPR029071">
    <property type="entry name" value="Ubiquitin-like_domsf"/>
</dbReference>
<proteinExistence type="predicted"/>
<keyword evidence="3" id="KW-1185">Reference proteome</keyword>
<dbReference type="Pfam" id="PF11976">
    <property type="entry name" value="Rad60-SLD"/>
    <property type="match status" value="1"/>
</dbReference>
<evidence type="ECO:0000313" key="3">
    <source>
        <dbReference type="Proteomes" id="UP000193920"/>
    </source>
</evidence>
<reference evidence="2 3" key="1">
    <citation type="submission" date="2016-08" db="EMBL/GenBank/DDBJ databases">
        <title>A Parts List for Fungal Cellulosomes Revealed by Comparative Genomics.</title>
        <authorList>
            <consortium name="DOE Joint Genome Institute"/>
            <person name="Haitjema C.H."/>
            <person name="Gilmore S.P."/>
            <person name="Henske J.K."/>
            <person name="Solomon K.V."/>
            <person name="De Groot R."/>
            <person name="Kuo A."/>
            <person name="Mondo S.J."/>
            <person name="Salamov A.A."/>
            <person name="Labutti K."/>
            <person name="Zhao Z."/>
            <person name="Chiniquy J."/>
            <person name="Barry K."/>
            <person name="Brewer H.M."/>
            <person name="Purvine S.O."/>
            <person name="Wright A.T."/>
            <person name="Boxma B."/>
            <person name="Van Alen T."/>
            <person name="Hackstein J.H."/>
            <person name="Baker S.E."/>
            <person name="Grigoriev I.V."/>
            <person name="O'Malley M.A."/>
        </authorList>
    </citation>
    <scope>NUCLEOTIDE SEQUENCE [LARGE SCALE GENOMIC DNA]</scope>
    <source>
        <strain evidence="2 3">G1</strain>
    </source>
</reference>
<dbReference type="InterPro" id="IPR000626">
    <property type="entry name" value="Ubiquitin-like_dom"/>
</dbReference>
<protein>
    <submittedName>
        <fullName evidence="2">Non-covalent complex between Ubc9 and Sumo1</fullName>
    </submittedName>
</protein>
<organism evidence="2 3">
    <name type="scientific">Neocallimastix californiae</name>
    <dbReference type="NCBI Taxonomy" id="1754190"/>
    <lineage>
        <taxon>Eukaryota</taxon>
        <taxon>Fungi</taxon>
        <taxon>Fungi incertae sedis</taxon>
        <taxon>Chytridiomycota</taxon>
        <taxon>Chytridiomycota incertae sedis</taxon>
        <taxon>Neocallimastigomycetes</taxon>
        <taxon>Neocallimastigales</taxon>
        <taxon>Neocallimastigaceae</taxon>
        <taxon>Neocallimastix</taxon>
    </lineage>
</organism>
<feature type="domain" description="Ubiquitin-like" evidence="1">
    <location>
        <begin position="2"/>
        <end position="79"/>
    </location>
</feature>